<reference evidence="1" key="1">
    <citation type="journal article" date="2020" name="bioRxiv">
        <title>Comparative genomics of Chlamydomonas.</title>
        <authorList>
            <person name="Craig R.J."/>
            <person name="Hasan A.R."/>
            <person name="Ness R.W."/>
            <person name="Keightley P.D."/>
        </authorList>
    </citation>
    <scope>NUCLEOTIDE SEQUENCE</scope>
    <source>
        <strain evidence="1">CCAP 11/70</strain>
    </source>
</reference>
<dbReference type="PANTHER" id="PTHR35716:SF4">
    <property type="entry name" value="ARGININE DECARBOXYLASE"/>
    <property type="match status" value="1"/>
</dbReference>
<sequence>MDVLQRNDWPEPDSGVMSAFNLTLHASDGPDAGSVRSWRAAEEWLPWDRFHAQVHTAYTPLLNCDSWKVASPLVFPSSRFDNKAVQAVEVMARPRPVARPGAPAPAAVPDTALRPYSFTFCLERVDEGAYKDCWLITGVRIGNYGL</sequence>
<comment type="caution">
    <text evidence="1">The sequence shown here is derived from an EMBL/GenBank/DDBJ whole genome shotgun (WGS) entry which is preliminary data.</text>
</comment>
<dbReference type="AlphaFoldDB" id="A0A835YD47"/>
<evidence type="ECO:0000313" key="1">
    <source>
        <dbReference type="EMBL" id="KAG2499402.1"/>
    </source>
</evidence>
<gene>
    <name evidence="1" type="ORF">HYH03_002976</name>
</gene>
<name>A0A835YD47_9CHLO</name>
<accession>A0A835YD47</accession>
<dbReference type="OrthoDB" id="510978at2759"/>
<dbReference type="EMBL" id="JAEHOE010000007">
    <property type="protein sequence ID" value="KAG2499402.1"/>
    <property type="molecule type" value="Genomic_DNA"/>
</dbReference>
<proteinExistence type="predicted"/>
<evidence type="ECO:0000313" key="2">
    <source>
        <dbReference type="Proteomes" id="UP000612055"/>
    </source>
</evidence>
<protein>
    <submittedName>
        <fullName evidence="1">Uncharacterized protein</fullName>
    </submittedName>
</protein>
<dbReference type="PANTHER" id="PTHR35716">
    <property type="entry name" value="OS05G0574700 PROTEIN-RELATED"/>
    <property type="match status" value="1"/>
</dbReference>
<dbReference type="Proteomes" id="UP000612055">
    <property type="component" value="Unassembled WGS sequence"/>
</dbReference>
<keyword evidence="2" id="KW-1185">Reference proteome</keyword>
<organism evidence="1 2">
    <name type="scientific">Edaphochlamys debaryana</name>
    <dbReference type="NCBI Taxonomy" id="47281"/>
    <lineage>
        <taxon>Eukaryota</taxon>
        <taxon>Viridiplantae</taxon>
        <taxon>Chlorophyta</taxon>
        <taxon>core chlorophytes</taxon>
        <taxon>Chlorophyceae</taxon>
        <taxon>CS clade</taxon>
        <taxon>Chlamydomonadales</taxon>
        <taxon>Chlamydomonadales incertae sedis</taxon>
        <taxon>Edaphochlamys</taxon>
    </lineage>
</organism>